<evidence type="ECO:0000256" key="1">
    <source>
        <dbReference type="SAM" id="Phobius"/>
    </source>
</evidence>
<evidence type="ECO:0000313" key="3">
    <source>
        <dbReference type="Proteomes" id="UP000000639"/>
    </source>
</evidence>
<gene>
    <name evidence="2" type="ordered locus">Ping_2469</name>
</gene>
<accession>A1SXI5</accession>
<proteinExistence type="predicted"/>
<dbReference type="KEGG" id="pin:Ping_2469"/>
<keyword evidence="1" id="KW-0812">Transmembrane</keyword>
<dbReference type="OrthoDB" id="9832411at2"/>
<dbReference type="Proteomes" id="UP000000639">
    <property type="component" value="Chromosome"/>
</dbReference>
<evidence type="ECO:0000313" key="2">
    <source>
        <dbReference type="EMBL" id="ABM04200.1"/>
    </source>
</evidence>
<protein>
    <submittedName>
        <fullName evidence="2">Uncharacterized protein</fullName>
    </submittedName>
</protein>
<keyword evidence="3" id="KW-1185">Reference proteome</keyword>
<sequence>MCLTKEYFDGRDQFIEEQNKQGNLTHQVAAQELGVETSYLFDIGILTSRELNTATTNLTQLTLLGGLFFVESYQQIFISKTKLETLKKALQNWDNFVLELDIVDPEISLTGQLSVKNQKNVNFLINGDLFQHRLKFRIDDVHDEMSCFPDSDNSSHLQTVWQNFCECGLLIENNKKSPTNLEIATDADTIETLCASWHKLVQRYFRSKMHQIGFEHNLLQLKKEIEQSYSTSEPEWFPLTQYFSKVRPVRGNNDGISLPETEQEEKSVEVVTHKSIDEFGFIQPSLIENTTRRLRSLRESPQLQPGDVLLWLCSILMLVLISSSQYLLFI</sequence>
<dbReference type="HOGENOM" id="CLU_841649_0_0_6"/>
<organism evidence="2 3">
    <name type="scientific">Psychromonas ingrahamii (strain DSM 17664 / CCUG 51855 / 37)</name>
    <dbReference type="NCBI Taxonomy" id="357804"/>
    <lineage>
        <taxon>Bacteria</taxon>
        <taxon>Pseudomonadati</taxon>
        <taxon>Pseudomonadota</taxon>
        <taxon>Gammaproteobacteria</taxon>
        <taxon>Alteromonadales</taxon>
        <taxon>Psychromonadaceae</taxon>
        <taxon>Psychromonas</taxon>
    </lineage>
</organism>
<dbReference type="EMBL" id="CP000510">
    <property type="protein sequence ID" value="ABM04200.1"/>
    <property type="molecule type" value="Genomic_DNA"/>
</dbReference>
<keyword evidence="1" id="KW-0472">Membrane</keyword>
<feature type="transmembrane region" description="Helical" evidence="1">
    <location>
        <begin position="308"/>
        <end position="329"/>
    </location>
</feature>
<reference evidence="2 3" key="1">
    <citation type="submission" date="2007-01" db="EMBL/GenBank/DDBJ databases">
        <title>Complete sequence of Psychromonas ingrahamii 37.</title>
        <authorList>
            <consortium name="US DOE Joint Genome Institute"/>
            <person name="Copeland A."/>
            <person name="Lucas S."/>
            <person name="Lapidus A."/>
            <person name="Barry K."/>
            <person name="Detter J.C."/>
            <person name="Glavina del Rio T."/>
            <person name="Hammon N."/>
            <person name="Israni S."/>
            <person name="Dalin E."/>
            <person name="Tice H."/>
            <person name="Pitluck S."/>
            <person name="Thompson L.S."/>
            <person name="Brettin T."/>
            <person name="Bruce D."/>
            <person name="Han C."/>
            <person name="Tapia R."/>
            <person name="Schmutz J."/>
            <person name="Larimer F."/>
            <person name="Land M."/>
            <person name="Hauser L."/>
            <person name="Kyrpides N."/>
            <person name="Ivanova N."/>
            <person name="Staley J."/>
            <person name="Richardson P."/>
        </authorList>
    </citation>
    <scope>NUCLEOTIDE SEQUENCE [LARGE SCALE GENOMIC DNA]</scope>
    <source>
        <strain evidence="2 3">37</strain>
    </source>
</reference>
<name>A1SXI5_PSYIN</name>
<dbReference type="AlphaFoldDB" id="A1SXI5"/>
<dbReference type="RefSeq" id="WP_011770760.1">
    <property type="nucleotide sequence ID" value="NC_008709.1"/>
</dbReference>
<keyword evidence="1" id="KW-1133">Transmembrane helix</keyword>